<proteinExistence type="predicted"/>
<feature type="region of interest" description="Disordered" evidence="1">
    <location>
        <begin position="51"/>
        <end position="143"/>
    </location>
</feature>
<feature type="compositionally biased region" description="Pro residues" evidence="1">
    <location>
        <begin position="66"/>
        <end position="85"/>
    </location>
</feature>
<evidence type="ECO:0000313" key="4">
    <source>
        <dbReference type="Proteomes" id="UP000037460"/>
    </source>
</evidence>
<dbReference type="EMBL" id="JWZX01003070">
    <property type="protein sequence ID" value="KOO24662.1"/>
    <property type="molecule type" value="Genomic_DNA"/>
</dbReference>
<feature type="non-terminal residue" evidence="3">
    <location>
        <position position="395"/>
    </location>
</feature>
<evidence type="ECO:0000256" key="1">
    <source>
        <dbReference type="SAM" id="MobiDB-lite"/>
    </source>
</evidence>
<dbReference type="AlphaFoldDB" id="A0A0M0JE75"/>
<keyword evidence="2" id="KW-0732">Signal</keyword>
<protein>
    <submittedName>
        <fullName evidence="3">Uncharacterized protein</fullName>
    </submittedName>
</protein>
<feature type="signal peptide" evidence="2">
    <location>
        <begin position="1"/>
        <end position="19"/>
    </location>
</feature>
<organism evidence="3 4">
    <name type="scientific">Chrysochromulina tobinii</name>
    <dbReference type="NCBI Taxonomy" id="1460289"/>
    <lineage>
        <taxon>Eukaryota</taxon>
        <taxon>Haptista</taxon>
        <taxon>Haptophyta</taxon>
        <taxon>Prymnesiophyceae</taxon>
        <taxon>Prymnesiales</taxon>
        <taxon>Chrysochromulinaceae</taxon>
        <taxon>Chrysochromulina</taxon>
    </lineage>
</organism>
<accession>A0A0M0JE75</accession>
<evidence type="ECO:0000256" key="2">
    <source>
        <dbReference type="SAM" id="SignalP"/>
    </source>
</evidence>
<gene>
    <name evidence="3" type="ORF">Ctob_001894</name>
</gene>
<evidence type="ECO:0000313" key="3">
    <source>
        <dbReference type="EMBL" id="KOO24662.1"/>
    </source>
</evidence>
<reference evidence="4" key="1">
    <citation type="journal article" date="2015" name="PLoS Genet.">
        <title>Genome Sequence and Transcriptome Analyses of Chrysochromulina tobin: Metabolic Tools for Enhanced Algal Fitness in the Prominent Order Prymnesiales (Haptophyceae).</title>
        <authorList>
            <person name="Hovde B.T."/>
            <person name="Deodato C.R."/>
            <person name="Hunsperger H.M."/>
            <person name="Ryken S.A."/>
            <person name="Yost W."/>
            <person name="Jha R.K."/>
            <person name="Patterson J."/>
            <person name="Monnat R.J. Jr."/>
            <person name="Barlow S.B."/>
            <person name="Starkenburg S.R."/>
            <person name="Cattolico R.A."/>
        </authorList>
    </citation>
    <scope>NUCLEOTIDE SEQUENCE</scope>
    <source>
        <strain evidence="4">CCMP291</strain>
    </source>
</reference>
<name>A0A0M0JE75_9EUKA</name>
<comment type="caution">
    <text evidence="3">The sequence shown here is derived from an EMBL/GenBank/DDBJ whole genome shotgun (WGS) entry which is preliminary data.</text>
</comment>
<sequence>MHAFALAASLALLGLLAWAYRRHHRRMSDMFRNSRDRAQLDLQLLEHRFKQQTHPQWEDSRWALPDHPPCPPSESSPYSIPPGPPSAGGSDRRGSDGGGAGSDAGSSRGGRKRHGDGGSSTAGSDVALGAGATSQARTGATSRPRDAFSMIYEETIDAVFKADSRAAGLAKLRPYLDANMSKASADAFQECCGKLFVLSRVHTSMEPEVSFAKVQEIIDALSRECSMASHTAAPLVAGLKRFVEQRILPNGALDRITEQGFRLPADEVGALLDRYRWPHDAKRTQVMCILRKILEAVAEIRTTSDAAVRGSESIQEARLILNHSHERLIRTVESVLDEHAKRADPTLVLGHTLFVAVSRVAQAQEQENVRRLQSRSWPPLHSRVQTVFAEAEARA</sequence>
<feature type="chain" id="PRO_5005601780" evidence="2">
    <location>
        <begin position="20"/>
        <end position="395"/>
    </location>
</feature>
<feature type="compositionally biased region" description="Polar residues" evidence="1">
    <location>
        <begin position="132"/>
        <end position="141"/>
    </location>
</feature>
<keyword evidence="4" id="KW-1185">Reference proteome</keyword>
<dbReference type="Proteomes" id="UP000037460">
    <property type="component" value="Unassembled WGS sequence"/>
</dbReference>